<dbReference type="InterPro" id="IPR050708">
    <property type="entry name" value="T6SS_VgrG/RHS"/>
</dbReference>
<feature type="region of interest" description="Disordered" evidence="6">
    <location>
        <begin position="63"/>
        <end position="99"/>
    </location>
</feature>
<dbReference type="SUPFAM" id="SSF51294">
    <property type="entry name" value="Hedgehog/intein (Hint) domain"/>
    <property type="match status" value="2"/>
</dbReference>
<dbReference type="NCBIfam" id="TIGR01643">
    <property type="entry name" value="YD_repeat_2x"/>
    <property type="match status" value="1"/>
</dbReference>
<accession>A0A5M3WWT9</accession>
<dbReference type="GO" id="GO:0005576">
    <property type="term" value="C:extracellular region"/>
    <property type="evidence" value="ECO:0007669"/>
    <property type="project" value="UniProtKB-SubCell"/>
</dbReference>
<dbReference type="NCBIfam" id="NF033679">
    <property type="entry name" value="DNRLRE_dom"/>
    <property type="match status" value="1"/>
</dbReference>
<dbReference type="InterPro" id="IPR013783">
    <property type="entry name" value="Ig-like_fold"/>
</dbReference>
<comment type="subcellular location">
    <subcellularLocation>
        <location evidence="1">Secreted</location>
    </subcellularLocation>
</comment>
<feature type="region of interest" description="Disordered" evidence="6">
    <location>
        <begin position="339"/>
        <end position="370"/>
    </location>
</feature>
<name>A0A5M3WWT9_9ACTN</name>
<evidence type="ECO:0000256" key="6">
    <source>
        <dbReference type="SAM" id="MobiDB-lite"/>
    </source>
</evidence>
<feature type="compositionally biased region" description="Basic residues" evidence="6">
    <location>
        <begin position="3455"/>
        <end position="3464"/>
    </location>
</feature>
<dbReference type="Gene3D" id="2.180.10.10">
    <property type="entry name" value="RHS repeat-associated core"/>
    <property type="match status" value="1"/>
</dbReference>
<comment type="caution">
    <text evidence="9">The sequence shown here is derived from an EMBL/GenBank/DDBJ whole genome shotgun (WGS) entry which is preliminary data.</text>
</comment>
<sequence>MVGALRRALDLATLVEVCRVGAVFRRARIRTIVVTLSAAVLVSGVGVPDDLLIPAASAAVMDTPEPEPIEGRELKPEVPAKGAEDRADTPKAKRPVWPSAGKAEATLADKSVQVGDLPVRLAKATGNAGGAGPGGEAARVSVETLPQDSVKKLGGTGLAVRIARVDGGDQPARTQVKLDYSAFRYAHGGGWADRLRVIRMPACALAAAASCDRDGEEVPAVNDVKAGTITLDTDAASAGTLLTLAAAAAGPTAGNFTATDLRPQSTWNVGLTSGSFSYSVPIGSPPSIAGGGLGLGLRYDSSRADGLTKVTNNQASWVGEGWDMAVGYVERRYRSCSSDAAAGKNPNQSGWGDLCWESPEENDGDPATNDATASDLFINLGGQASRLVKTSAGYKTEQDFGWKIELLTGGDQGAEYWKITTQVGLVYRLGYRADSLWRVPFVGDDAGEPCRSSYNTSGQYANTCSGIWRWNLDQAIDPRENVTDYFWTKEQNNYTHGLLNLLYDRGGYLDRVEWGTNTQVPGSRHISKVVFNSTSRALGLDSDIPDDLTCSPAPGGGPVTCSFPTSSPTFFISARLSSAVSYTWNAAAGDWENIAETSLTHKYVYSEGDSPTPVLWLDEIKTRGLIGDDANAISMPAQTFGAVMLSNRVDVGRMPDGEFNDTVRWPRIGIIGNGFGAQVRVTYAHLNPCVTGYQATRIAWDRNTSDCYPVFDGRDMFSRPSFAVYRKHLVTKVTEQDLVGGSPDMVTNYEYVGTPAWAKEINYNTRPDNLSWGDFRGYGLVRTIKGTGTDPEGFSVTSTAFFRGLYDDVYADGTKKQVTLTDFDGNTVNDQRTLSGQTLESRSWRFTTPDPLGTPPAQRGMQEVTSSRTTYWQHVTANGPGIYDPIIVKPSTEESREVTADGSFRRSASATTYDNTTGLVTKFVDRGDLGDADDDTCSTTTYARNTTQWMIDFPSVQEKRVGADCTGTLLSRQVTLYDSGSDPATNTPSDGNITESRSWTDANTVATAKTTYDKYGRSLVTTDALGKTTTLTYNPPTNWPVNGITTTNTLGHTATTWKSPLHGGTIGVRDTSGRDTNIDYDALGRTTTVWTPAQPRTGTIPAAKFSYQLTGTTPARTTSEKLLTVIGGQPTWSVSHSFQDGLGRQRESQTESPSGGRIVSVTTYDARGNVAASSGPAYNSADPGTGLLNPALTSLPQWSKPIYDGVGRTVAAVDMSGSSELRRTTTNYLGADVYEVVPPLGGKTVYHTDVDDQVTKIEEWLNADGQAAAVQGPGLSPDKSGSAEKSADSSGPAGSEAAAAAVADPAVGVEAMRAASQAAVKQGKRVLAEGATTESSLTYANADGKTFTTELSAGPVRVRQGNAWVAVDTTLVAAGGVLKPKAALAEVEFSAGGAGVFARMTRPDKSVFALEWPGVLPKPQVKGNVATYVDAAGPGADLVVTALSAGFRHDVVLRTRPAAGVEYRLPVQAEGLNLRASEAGLALVDAAGKTAASAPKPVMWDASVAGGRRGKVGKIDTRVVEENGRQVLVLRPDAAFLADPATRYPVTVDPTTTLPVVSDTWISSYGVDGAGQQAGDWLWVGTYNNVGSLGVERAYLMFNTAAIAGANVSSATLTLQRKASDGCGDSASGIRVQRITAAWNPGTITWANKPATTTAGEQIARDFATCPTPGLMSWNATAFAQAWASGTANNGLMLRGVDETVSGRPYYDRGFDSNEGAVKPSLSVTYAVGSAPSVALASPAVLPVTTVAGQVTATSLTPQLAVTVSDGTGGPLTGEFEVEHDPSVPAQGSGQIWAGSVTGVATGAVAALTVAPVKLQAGWLVRWRARAVNPGQSTSSEWTAWQSLRVNPAAAPAPVSSPVVHWKLDETSGTVAGDATGAGRSATLGGTASWTPGVLGGAMTATGNPNSAATTGPVMRTDQSFTVSAWLNLEDDSNWYEVFRQMGSVKPAFYLGVNPPNKQLEFVIYNNDTSGAIGYGVWAGTVPLKRWFHLTGVYDRTAGRVYLYLNGQQIGTNTVPLTWNANGTMTLGAVFNGKLDDIRVYQKVLTPTEIAALAAGSPAPDRTPTADQPQVTPSSTTGGVAKVTSLTPTFSARVAEPGGQPVKAEFQVEHDPADTEHGTGTIWAGSQNNIASGSTASLAIPAGTLGDNWGVRWRARAVRGDTVSAWTSWQSFTVDVPKPSVTGPQLTPSQQVEGVTVTSTVTPQLSATVTDPAGQALRAEFEVDHDPNAPESQGTGQIWAGNVPGAASGTQVSVTVPAGELMDGWRTRWRVRAVNPVGESASAWSGWHAFTVDVPKPSIAQLQTVPSAQVGEDTVTPTLTPSLRGTVSEPAAGQVKAEFEIEHDPEVSGEQGSGQIWAGSSPDVASGQVAAVAVPAGELTNGWKVRWRARAVTVATSVASAWSEWQNLTVALPSGGNLGIDLLQVSPSSVVEGVTVTSSATPSLIGRVFDPASGNLRAEYEVEHDPAVPSQGSGQIWAGAVDNVPSGTSASLAVPAGKLADGYKVRWRARVLAGATSSAWSDWQSLSVDVTDPILSQFQVTPAETVEGATVAFSVTPTLHATVTDPNGGTLRGEFELEREGAQIWAGSIDNVASGSDAAVAVPAGKLSDGETARWRVRAVASAATSAWSDWHEFSVAVPKATVMGLQVTPSHTVDDDVITTSLRPALHATLTDPVGGDLRGEFELEHEGAQIWAGSVDNVASGSDAAVTVPGGELSDGMTVRWRARAVATGSTSPWSDWQTFTVELPAPTVDQLGVTPSGSGGSITPSLTPALDARVTGPAGGTLRAEFEVEHDLSVPGQGTGQIWAGGVDDVLSGTLASITVPAGELSDGWKVRWRARAVAVNGTSAWSDWKVLTIQVPEGGPTHYDTTYEYDLNGNLVKHTDANGNVRTFTYDLAGRRLTAQDPDAGSSEQAYDVAGRLLWSIDGNGKKVSNGYDDLSRKTSQWIGDVGTGTKVAEWVYDTLSPGQLTSATRWTGGQAYTTSVVGYDVMNRPTGSTLTIPASEGLLGGNYTFGTTYTAGGAVATTTLPSAGGLAAETLTSSYTDLGLPYGMTSDFGGGFTYVKSTAYTAIGQLFERSYGVNGQVKRTLAWDDTTGRITQVATTSRADTANPTVAQHDHYSYDISGEITRILDDTTDQAECFTYDDLHRLSSAWTTTASACSEGSADGQGVDPYAEAYSYDAIGNLSTRTHNGQIDTYHYPTSGPGSIRPDAVGSISHSQGGNDSYTYDAAGQLATRMAGGKAGTFTWNELGELTKATVDGKDTTMVYGLDGGRLLRRDPDGSTTLYLGSMEIQLSSSGLTGKRYYAGPDGALVAMRTSTQPGVRWMAAAMHGTAQLAIDDTTGAVNRERYLPFGQRRGADDLPFTDLGFLGKIEDESTGLTHIGARYYDPTIAKFISTDPLLDFRKPQWANPFSYAGNNPVGMSDPTGLYMDAGNAAANRTLGEDYDGSGKKITNKKVRAKKKAENRDYNKRQDKRRKDEQQRKIAPPKPKEEEKEEESIWGSIGGWIEDNASTIVSTVAGVAATAGCLALTAGAGSLGCMALGGAVAGWVGYTMDTPAEEQSLLGALGAMTIGAATSVVGGVLVSKAAGAIGRTIGKARSGTGGGRAGGSCPGNSFTPGTRVLMADGSTKPIENIRIGEKVLATDPETGQTASKPVTALIPGEGTKSLVRITITLSGQSGLLSGYTTPGARQDIVNPGTASAASALAGPEEGTTASVVATEGHPIWVPALREWIPAGQLQPRAWIRTSAGIHVQVTAITRWTSPHKSVHNLTIADLHTYYVLAGTTPVLVHNCGSGARDGAGLSEDGLLEAASGLRDEFAESASKLSNSKRPATVTAGYNVETGQYAAGGSFKGACAEMCVVSQLGGDASKIRFTSAVRPRTGDPVDVCMVCEVRYGRSSFVQRGTTFLSDFFARFY</sequence>
<dbReference type="Gene3D" id="2.60.120.200">
    <property type="match status" value="1"/>
</dbReference>
<dbReference type="InterPro" id="IPR056823">
    <property type="entry name" value="TEN-like_YD-shell"/>
</dbReference>
<dbReference type="InterPro" id="IPR013320">
    <property type="entry name" value="ConA-like_dom_sf"/>
</dbReference>
<dbReference type="CDD" id="cd00081">
    <property type="entry name" value="Hint"/>
    <property type="match status" value="1"/>
</dbReference>
<dbReference type="GO" id="GO:0005975">
    <property type="term" value="P:carbohydrate metabolic process"/>
    <property type="evidence" value="ECO:0007669"/>
    <property type="project" value="UniProtKB-ARBA"/>
</dbReference>
<evidence type="ECO:0000256" key="1">
    <source>
        <dbReference type="ARBA" id="ARBA00004613"/>
    </source>
</evidence>
<dbReference type="SMART" id="SM00306">
    <property type="entry name" value="HintN"/>
    <property type="match status" value="1"/>
</dbReference>
<dbReference type="SUPFAM" id="SSF49899">
    <property type="entry name" value="Concanavalin A-like lectins/glucanases"/>
    <property type="match status" value="1"/>
</dbReference>
<dbReference type="PANTHER" id="PTHR32305">
    <property type="match status" value="1"/>
</dbReference>
<dbReference type="InterPro" id="IPR036844">
    <property type="entry name" value="Hint_dom_sf"/>
</dbReference>
<evidence type="ECO:0000256" key="2">
    <source>
        <dbReference type="ARBA" id="ARBA00022525"/>
    </source>
</evidence>
<keyword evidence="3" id="KW-0732">Signal</keyword>
<reference evidence="9 10" key="1">
    <citation type="submission" date="2019-10" db="EMBL/GenBank/DDBJ databases">
        <title>Whole genome shotgun sequence of Acrocarpospora macrocephala NBRC 16266.</title>
        <authorList>
            <person name="Ichikawa N."/>
            <person name="Kimura A."/>
            <person name="Kitahashi Y."/>
            <person name="Komaki H."/>
            <person name="Oguchi A."/>
        </authorList>
    </citation>
    <scope>NUCLEOTIDE SEQUENCE [LARGE SCALE GENOMIC DNA]</scope>
    <source>
        <strain evidence="9 10">NBRC 16266</strain>
    </source>
</reference>
<dbReference type="Pfam" id="PF13385">
    <property type="entry name" value="Laminin_G_3"/>
    <property type="match status" value="1"/>
</dbReference>
<dbReference type="InterPro" id="IPR006558">
    <property type="entry name" value="LamG-like"/>
</dbReference>
<dbReference type="NCBIfam" id="TIGR03696">
    <property type="entry name" value="Rhs_assc_core"/>
    <property type="match status" value="1"/>
</dbReference>
<evidence type="ECO:0000313" key="10">
    <source>
        <dbReference type="Proteomes" id="UP000331127"/>
    </source>
</evidence>
<dbReference type="InterPro" id="IPR022385">
    <property type="entry name" value="Rhs_assc_core"/>
</dbReference>
<feature type="domain" description="Hint" evidence="7">
    <location>
        <begin position="3616"/>
        <end position="3752"/>
    </location>
</feature>
<dbReference type="PANTHER" id="PTHR32305:SF17">
    <property type="entry name" value="TRNA NUCLEASE WAPA"/>
    <property type="match status" value="1"/>
</dbReference>
<gene>
    <name evidence="9" type="ORF">Amac_068170</name>
</gene>
<dbReference type="Pfam" id="PF25023">
    <property type="entry name" value="TEN_YD-shell"/>
    <property type="match status" value="1"/>
</dbReference>
<dbReference type="Proteomes" id="UP000331127">
    <property type="component" value="Unassembled WGS sequence"/>
</dbReference>
<keyword evidence="2" id="KW-0964">Secreted</keyword>
<feature type="region of interest" description="Disordered" evidence="6">
    <location>
        <begin position="1269"/>
        <end position="1297"/>
    </location>
</feature>
<dbReference type="InterPro" id="IPR055372">
    <property type="entry name" value="CBM96"/>
</dbReference>
<keyword evidence="10" id="KW-1185">Reference proteome</keyword>
<dbReference type="InterPro" id="IPR006530">
    <property type="entry name" value="YD"/>
</dbReference>
<dbReference type="Gene3D" id="2.170.16.10">
    <property type="entry name" value="Hedgehog/Intein (Hint) domain"/>
    <property type="match status" value="1"/>
</dbReference>
<evidence type="ECO:0000259" key="7">
    <source>
        <dbReference type="SMART" id="SM00306"/>
    </source>
</evidence>
<dbReference type="SMART" id="SM00560">
    <property type="entry name" value="LamGL"/>
    <property type="match status" value="1"/>
</dbReference>
<keyword evidence="5" id="KW-1015">Disulfide bond</keyword>
<dbReference type="EMBL" id="BLAE01000044">
    <property type="protein sequence ID" value="GES13220.1"/>
    <property type="molecule type" value="Genomic_DNA"/>
</dbReference>
<feature type="domain" description="LamG-like jellyroll fold" evidence="8">
    <location>
        <begin position="1919"/>
        <end position="2048"/>
    </location>
</feature>
<evidence type="ECO:0000256" key="3">
    <source>
        <dbReference type="ARBA" id="ARBA00022729"/>
    </source>
</evidence>
<dbReference type="Gene3D" id="2.60.40.10">
    <property type="entry name" value="Immunoglobulins"/>
    <property type="match status" value="1"/>
</dbReference>
<evidence type="ECO:0000256" key="5">
    <source>
        <dbReference type="ARBA" id="ARBA00023157"/>
    </source>
</evidence>
<dbReference type="InterPro" id="IPR030934">
    <property type="entry name" value="Intein_C"/>
</dbReference>
<evidence type="ECO:0000256" key="4">
    <source>
        <dbReference type="ARBA" id="ARBA00022737"/>
    </source>
</evidence>
<feature type="compositionally biased region" description="Basic and acidic residues" evidence="6">
    <location>
        <begin position="3465"/>
        <end position="3495"/>
    </location>
</feature>
<feature type="region of interest" description="Disordered" evidence="6">
    <location>
        <begin position="1136"/>
        <end position="1156"/>
    </location>
</feature>
<keyword evidence="4" id="KW-0677">Repeat</keyword>
<feature type="region of interest" description="Disordered" evidence="6">
    <location>
        <begin position="2055"/>
        <end position="2082"/>
    </location>
</feature>
<evidence type="ECO:0000259" key="8">
    <source>
        <dbReference type="SMART" id="SM00560"/>
    </source>
</evidence>
<dbReference type="Pfam" id="PF05593">
    <property type="entry name" value="RHS_repeat"/>
    <property type="match status" value="1"/>
</dbReference>
<feature type="compositionally biased region" description="Low complexity" evidence="6">
    <location>
        <begin position="1288"/>
        <end position="1297"/>
    </location>
</feature>
<dbReference type="InterPro" id="IPR031325">
    <property type="entry name" value="RHS_repeat"/>
</dbReference>
<dbReference type="PROSITE" id="PS50818">
    <property type="entry name" value="INTEIN_C_TER"/>
    <property type="match status" value="1"/>
</dbReference>
<dbReference type="InterPro" id="IPR003587">
    <property type="entry name" value="Hint_dom_N"/>
</dbReference>
<dbReference type="Pfam" id="PF24517">
    <property type="entry name" value="CBM96"/>
    <property type="match status" value="1"/>
</dbReference>
<feature type="region of interest" description="Disordered" evidence="6">
    <location>
        <begin position="3443"/>
        <end position="3500"/>
    </location>
</feature>
<feature type="compositionally biased region" description="Basic and acidic residues" evidence="6">
    <location>
        <begin position="69"/>
        <end position="91"/>
    </location>
</feature>
<evidence type="ECO:0000313" key="9">
    <source>
        <dbReference type="EMBL" id="GES13220.1"/>
    </source>
</evidence>
<proteinExistence type="predicted"/>
<organism evidence="9 10">
    <name type="scientific">Acrocarpospora macrocephala</name>
    <dbReference type="NCBI Taxonomy" id="150177"/>
    <lineage>
        <taxon>Bacteria</taxon>
        <taxon>Bacillati</taxon>
        <taxon>Actinomycetota</taxon>
        <taxon>Actinomycetes</taxon>
        <taxon>Streptosporangiales</taxon>
        <taxon>Streptosporangiaceae</taxon>
        <taxon>Acrocarpospora</taxon>
    </lineage>
</organism>
<feature type="compositionally biased region" description="Polar residues" evidence="6">
    <location>
        <begin position="2065"/>
        <end position="2082"/>
    </location>
</feature>
<protein>
    <submittedName>
        <fullName evidence="9">Uncharacterized protein</fullName>
    </submittedName>
</protein>